<sequence>MQSLMTPASNGTSRASAGRRSLLLATAGLLGAAALGGRSARAEVIIQSLNMFIPAAPGGGWDGLGRAMELVARQNGLVGSMQFENVGGAGGMVGLPRFISQRKGRADNLMIGGSVMVGAALSNKSPYSLKDVVPVARMTGEAGVIVVPADSSFKTMGDLAAALKADPRSVPVAGGSAGGTDHILLGLIIKQLGRSAREANYVAFAGGGPAQAAIMGGQVKAGIAGWSEFSEQVKAGRLRALASSGEKRIEPDLPTLKEGGIDVLASNWRGVFAPPGVKPADKETLVKFVTALHALPAWKELLQTRAWDDDFLAGEGFDAYVKSDITATEAVLKDLGLA</sequence>
<evidence type="ECO:0000313" key="2">
    <source>
        <dbReference type="EMBL" id="MFC0409910.1"/>
    </source>
</evidence>
<keyword evidence="3" id="KW-1185">Reference proteome</keyword>
<dbReference type="SUPFAM" id="SSF53850">
    <property type="entry name" value="Periplasmic binding protein-like II"/>
    <property type="match status" value="1"/>
</dbReference>
<comment type="caution">
    <text evidence="2">The sequence shown here is derived from an EMBL/GenBank/DDBJ whole genome shotgun (WGS) entry which is preliminary data.</text>
</comment>
<dbReference type="RefSeq" id="WP_377045660.1">
    <property type="nucleotide sequence ID" value="NZ_JBHLUN010000012.1"/>
</dbReference>
<dbReference type="Proteomes" id="UP001589865">
    <property type="component" value="Unassembled WGS sequence"/>
</dbReference>
<dbReference type="PANTHER" id="PTHR42928:SF3">
    <property type="entry name" value="UPF0065 PROTEIN YFLP"/>
    <property type="match status" value="1"/>
</dbReference>
<comment type="similarity">
    <text evidence="1">Belongs to the UPF0065 (bug) family.</text>
</comment>
<protein>
    <submittedName>
        <fullName evidence="2">Bug family tripartite tricarboxylate transporter substrate binding protein</fullName>
    </submittedName>
</protein>
<dbReference type="EMBL" id="JBHLUN010000012">
    <property type="protein sequence ID" value="MFC0409910.1"/>
    <property type="molecule type" value="Genomic_DNA"/>
</dbReference>
<dbReference type="InterPro" id="IPR005064">
    <property type="entry name" value="BUG"/>
</dbReference>
<name>A0ABV6JWR9_9PROT</name>
<accession>A0ABV6JWR9</accession>
<organism evidence="2 3">
    <name type="scientific">Roseomonas elaeocarpi</name>
    <dbReference type="NCBI Taxonomy" id="907779"/>
    <lineage>
        <taxon>Bacteria</taxon>
        <taxon>Pseudomonadati</taxon>
        <taxon>Pseudomonadota</taxon>
        <taxon>Alphaproteobacteria</taxon>
        <taxon>Acetobacterales</taxon>
        <taxon>Roseomonadaceae</taxon>
        <taxon>Roseomonas</taxon>
    </lineage>
</organism>
<evidence type="ECO:0000256" key="1">
    <source>
        <dbReference type="ARBA" id="ARBA00006987"/>
    </source>
</evidence>
<dbReference type="PIRSF" id="PIRSF017082">
    <property type="entry name" value="YflP"/>
    <property type="match status" value="1"/>
</dbReference>
<gene>
    <name evidence="2" type="ORF">ACFFGY_16785</name>
</gene>
<dbReference type="PROSITE" id="PS51318">
    <property type="entry name" value="TAT"/>
    <property type="match status" value="1"/>
</dbReference>
<dbReference type="PANTHER" id="PTHR42928">
    <property type="entry name" value="TRICARBOXYLATE-BINDING PROTEIN"/>
    <property type="match status" value="1"/>
</dbReference>
<reference evidence="2 3" key="1">
    <citation type="submission" date="2024-09" db="EMBL/GenBank/DDBJ databases">
        <authorList>
            <person name="Sun Q."/>
            <person name="Mori K."/>
        </authorList>
    </citation>
    <scope>NUCLEOTIDE SEQUENCE [LARGE SCALE GENOMIC DNA]</scope>
    <source>
        <strain evidence="2 3">TBRC 5777</strain>
    </source>
</reference>
<evidence type="ECO:0000313" key="3">
    <source>
        <dbReference type="Proteomes" id="UP001589865"/>
    </source>
</evidence>
<dbReference type="Gene3D" id="3.40.190.150">
    <property type="entry name" value="Bordetella uptake gene, domain 1"/>
    <property type="match status" value="1"/>
</dbReference>
<dbReference type="InterPro" id="IPR042100">
    <property type="entry name" value="Bug_dom1"/>
</dbReference>
<dbReference type="Gene3D" id="3.40.190.10">
    <property type="entry name" value="Periplasmic binding protein-like II"/>
    <property type="match status" value="1"/>
</dbReference>
<proteinExistence type="inferred from homology"/>
<dbReference type="Pfam" id="PF03401">
    <property type="entry name" value="TctC"/>
    <property type="match status" value="1"/>
</dbReference>
<dbReference type="CDD" id="cd07012">
    <property type="entry name" value="PBP2_Bug_TTT"/>
    <property type="match status" value="1"/>
</dbReference>
<dbReference type="InterPro" id="IPR006311">
    <property type="entry name" value="TAT_signal"/>
</dbReference>